<protein>
    <recommendedName>
        <fullName evidence="3">DUF559 domain-containing protein</fullName>
    </recommendedName>
</protein>
<accession>A0A291GMF8</accession>
<dbReference type="AlphaFoldDB" id="A0A291GMF8"/>
<organism evidence="1 2">
    <name type="scientific">Brachybacterium vulturis</name>
    <dbReference type="NCBI Taxonomy" id="2017484"/>
    <lineage>
        <taxon>Bacteria</taxon>
        <taxon>Bacillati</taxon>
        <taxon>Actinomycetota</taxon>
        <taxon>Actinomycetes</taxon>
        <taxon>Micrococcales</taxon>
        <taxon>Dermabacteraceae</taxon>
        <taxon>Brachybacterium</taxon>
    </lineage>
</organism>
<gene>
    <name evidence="1" type="ORF">CFK38_07265</name>
</gene>
<keyword evidence="2" id="KW-1185">Reference proteome</keyword>
<reference evidence="2" key="1">
    <citation type="submission" date="2017-09" db="EMBL/GenBank/DDBJ databases">
        <title>Brachybacterium sp. VM2412.</title>
        <authorList>
            <person name="Tak E.J."/>
            <person name="Bae J.-W."/>
        </authorList>
    </citation>
    <scope>NUCLEOTIDE SEQUENCE [LARGE SCALE GENOMIC DNA]</scope>
    <source>
        <strain evidence="2">VM2412</strain>
    </source>
</reference>
<dbReference type="EMBL" id="CP023563">
    <property type="protein sequence ID" value="ATG51347.1"/>
    <property type="molecule type" value="Genomic_DNA"/>
</dbReference>
<dbReference type="Gene3D" id="3.40.960.10">
    <property type="entry name" value="VSR Endonuclease"/>
    <property type="match status" value="1"/>
</dbReference>
<dbReference type="OrthoDB" id="2594539at2"/>
<proteinExistence type="predicted"/>
<name>A0A291GMF8_9MICO</name>
<evidence type="ECO:0000313" key="2">
    <source>
        <dbReference type="Proteomes" id="UP000218165"/>
    </source>
</evidence>
<dbReference type="KEGG" id="brz:CFK38_07265"/>
<dbReference type="Proteomes" id="UP000218165">
    <property type="component" value="Chromosome"/>
</dbReference>
<sequence>MELRGIRHKTLLHADGVSQHAVRRWLANGTMRSVQPWYVTAEAPLGLVRILHFGVRPTCLDAASLHGLWTPPHTGFHVFRPRLLRVGEELRNARAHPVRRMAGKIITLAEEQEIILHGPALRSWPGFDPVPALDLVLTHAAHCLPVEKTAVLFESGLHRRLLSRREADRILASLPQRIRRPLTRVRADAESGTETTVRWWMESRHFPVRPQVLFPDGRRRMDLLVGRSWVIECDGREFHDDPLSYDADRARDLYLTSRGYRVTRLSWEQVFLRWEETQAMLLAILRRGEHLDPPRR</sequence>
<evidence type="ECO:0008006" key="3">
    <source>
        <dbReference type="Google" id="ProtNLM"/>
    </source>
</evidence>
<evidence type="ECO:0000313" key="1">
    <source>
        <dbReference type="EMBL" id="ATG51347.1"/>
    </source>
</evidence>